<dbReference type="InParanoid" id="A0A5J5EQE7"/>
<reference evidence="2 3" key="1">
    <citation type="submission" date="2019-09" db="EMBL/GenBank/DDBJ databases">
        <title>Draft genome of the ectomycorrhizal ascomycete Sphaerosporella brunnea.</title>
        <authorList>
            <consortium name="DOE Joint Genome Institute"/>
            <person name="Benucci G.M."/>
            <person name="Marozzi G."/>
            <person name="Antonielli L."/>
            <person name="Sanchez S."/>
            <person name="Marco P."/>
            <person name="Wang X."/>
            <person name="Falini L.B."/>
            <person name="Barry K."/>
            <person name="Haridas S."/>
            <person name="Lipzen A."/>
            <person name="Labutti K."/>
            <person name="Grigoriev I.V."/>
            <person name="Murat C."/>
            <person name="Martin F."/>
            <person name="Albertini E."/>
            <person name="Donnini D."/>
            <person name="Bonito G."/>
        </authorList>
    </citation>
    <scope>NUCLEOTIDE SEQUENCE [LARGE SCALE GENOMIC DNA]</scope>
    <source>
        <strain evidence="2 3">Sb_GMNB300</strain>
    </source>
</reference>
<proteinExistence type="predicted"/>
<feature type="compositionally biased region" description="Acidic residues" evidence="1">
    <location>
        <begin position="89"/>
        <end position="98"/>
    </location>
</feature>
<sequence>MPPPHTRSNIRPSLAPSSAKARQLSHLNSQLAQLQANLADLEDISRVTAVQAEHIKALGSLNVALLMAAGKVLGESGAGMHNPPSTGAEAEDEEMADA</sequence>
<comment type="caution">
    <text evidence="2">The sequence shown here is derived from an EMBL/GenBank/DDBJ whole genome shotgun (WGS) entry which is preliminary data.</text>
</comment>
<dbReference type="InterPro" id="IPR013183">
    <property type="entry name" value="Hsk3-like"/>
</dbReference>
<organism evidence="2 3">
    <name type="scientific">Sphaerosporella brunnea</name>
    <dbReference type="NCBI Taxonomy" id="1250544"/>
    <lineage>
        <taxon>Eukaryota</taxon>
        <taxon>Fungi</taxon>
        <taxon>Dikarya</taxon>
        <taxon>Ascomycota</taxon>
        <taxon>Pezizomycotina</taxon>
        <taxon>Pezizomycetes</taxon>
        <taxon>Pezizales</taxon>
        <taxon>Pyronemataceae</taxon>
        <taxon>Sphaerosporella</taxon>
    </lineage>
</organism>
<dbReference type="GO" id="GO:0051010">
    <property type="term" value="F:microtubule plus-end binding"/>
    <property type="evidence" value="ECO:0007669"/>
    <property type="project" value="TreeGrafter"/>
</dbReference>
<accession>A0A5J5EQE7</accession>
<dbReference type="OrthoDB" id="3358869at2759"/>
<feature type="compositionally biased region" description="Polar residues" evidence="1">
    <location>
        <begin position="1"/>
        <end position="11"/>
    </location>
</feature>
<dbReference type="GO" id="GO:0008608">
    <property type="term" value="P:attachment of spindle microtubules to kinetochore"/>
    <property type="evidence" value="ECO:0007669"/>
    <property type="project" value="InterPro"/>
</dbReference>
<dbReference type="Pfam" id="PF08227">
    <property type="entry name" value="DASH_Hsk3"/>
    <property type="match status" value="1"/>
</dbReference>
<dbReference type="AlphaFoldDB" id="A0A5J5EQE7"/>
<feature type="region of interest" description="Disordered" evidence="1">
    <location>
        <begin position="1"/>
        <end position="22"/>
    </location>
</feature>
<evidence type="ECO:0000313" key="2">
    <source>
        <dbReference type="EMBL" id="KAA8900496.1"/>
    </source>
</evidence>
<gene>
    <name evidence="2" type="ORF">FN846DRAFT_142781</name>
</gene>
<evidence type="ECO:0000313" key="3">
    <source>
        <dbReference type="Proteomes" id="UP000326924"/>
    </source>
</evidence>
<evidence type="ECO:0000256" key="1">
    <source>
        <dbReference type="SAM" id="MobiDB-lite"/>
    </source>
</evidence>
<dbReference type="InterPro" id="IPR042332">
    <property type="entry name" value="Hsk3"/>
</dbReference>
<dbReference type="PANTHER" id="PTHR28289">
    <property type="entry name" value="DASH COMPLEX SUBUNIT HSK3"/>
    <property type="match status" value="1"/>
</dbReference>
<dbReference type="EMBL" id="VXIS01000153">
    <property type="protein sequence ID" value="KAA8900496.1"/>
    <property type="molecule type" value="Genomic_DNA"/>
</dbReference>
<keyword evidence="3" id="KW-1185">Reference proteome</keyword>
<protein>
    <submittedName>
        <fullName evidence="2">High osmolarity sensitivity protein 3</fullName>
    </submittedName>
</protein>
<feature type="region of interest" description="Disordered" evidence="1">
    <location>
        <begin position="74"/>
        <end position="98"/>
    </location>
</feature>
<dbReference type="Proteomes" id="UP000326924">
    <property type="component" value="Unassembled WGS sequence"/>
</dbReference>
<dbReference type="GO" id="GO:0042729">
    <property type="term" value="C:DASH complex"/>
    <property type="evidence" value="ECO:0007669"/>
    <property type="project" value="TreeGrafter"/>
</dbReference>
<dbReference type="PANTHER" id="PTHR28289:SF1">
    <property type="entry name" value="DASH COMPLEX SUBUNIT HSK3"/>
    <property type="match status" value="1"/>
</dbReference>
<name>A0A5J5EQE7_9PEZI</name>